<dbReference type="FunFam" id="2.60.200.30:FF:000005">
    <property type="entry name" value="NAD+ kinase Utr1"/>
    <property type="match status" value="1"/>
</dbReference>
<evidence type="ECO:0000256" key="5">
    <source>
        <dbReference type="ARBA" id="ARBA00023027"/>
    </source>
</evidence>
<evidence type="ECO:0000256" key="6">
    <source>
        <dbReference type="SAM" id="MobiDB-lite"/>
    </source>
</evidence>
<keyword evidence="5" id="KW-0520">NAD</keyword>
<gene>
    <name evidence="7" type="ORF">HG537_0B04650</name>
</gene>
<evidence type="ECO:0000256" key="4">
    <source>
        <dbReference type="ARBA" id="ARBA00022857"/>
    </source>
</evidence>
<feature type="region of interest" description="Disordered" evidence="6">
    <location>
        <begin position="24"/>
        <end position="50"/>
    </location>
</feature>
<name>A0A7H9HR23_9SACH</name>
<dbReference type="SUPFAM" id="SSF111331">
    <property type="entry name" value="NAD kinase/diacylglycerol kinase-like"/>
    <property type="match status" value="1"/>
</dbReference>
<dbReference type="OrthoDB" id="24581at2759"/>
<evidence type="ECO:0000256" key="2">
    <source>
        <dbReference type="ARBA" id="ARBA00022679"/>
    </source>
</evidence>
<keyword evidence="3" id="KW-0418">Kinase</keyword>
<dbReference type="GO" id="GO:0006741">
    <property type="term" value="P:NADP+ biosynthetic process"/>
    <property type="evidence" value="ECO:0007669"/>
    <property type="project" value="InterPro"/>
</dbReference>
<evidence type="ECO:0000256" key="1">
    <source>
        <dbReference type="ARBA" id="ARBA00010995"/>
    </source>
</evidence>
<feature type="compositionally biased region" description="Basic and acidic residues" evidence="6">
    <location>
        <begin position="24"/>
        <end position="49"/>
    </location>
</feature>
<comment type="similarity">
    <text evidence="1">Belongs to the NAD kinase family.</text>
</comment>
<dbReference type="GO" id="GO:0003951">
    <property type="term" value="F:NAD+ kinase activity"/>
    <property type="evidence" value="ECO:0007669"/>
    <property type="project" value="InterPro"/>
</dbReference>
<dbReference type="PANTHER" id="PTHR20275">
    <property type="entry name" value="NAD KINASE"/>
    <property type="match status" value="1"/>
</dbReference>
<dbReference type="Gene3D" id="2.60.200.30">
    <property type="entry name" value="Probable inorganic polyphosphate/atp-NAD kinase, domain 2"/>
    <property type="match status" value="1"/>
</dbReference>
<reference evidence="7 8" key="1">
    <citation type="submission" date="2020-06" db="EMBL/GenBank/DDBJ databases">
        <title>The yeast mating-type switching endonuclease HO is a domesticated member of an unorthodox homing genetic element family.</title>
        <authorList>
            <person name="Coughlan A.Y."/>
            <person name="Lombardi L."/>
            <person name="Braun-Galleani S."/>
            <person name="Martos A.R."/>
            <person name="Galeote V."/>
            <person name="Bigey F."/>
            <person name="Dequin S."/>
            <person name="Byrne K.P."/>
            <person name="Wolfe K.H."/>
        </authorList>
    </citation>
    <scope>NUCLEOTIDE SEQUENCE [LARGE SCALE GENOMIC DNA]</scope>
    <source>
        <strain evidence="7 8">CBS2947</strain>
    </source>
</reference>
<evidence type="ECO:0000256" key="3">
    <source>
        <dbReference type="ARBA" id="ARBA00022777"/>
    </source>
</evidence>
<keyword evidence="4" id="KW-0521">NADP</keyword>
<evidence type="ECO:0008006" key="9">
    <source>
        <dbReference type="Google" id="ProtNLM"/>
    </source>
</evidence>
<dbReference type="Pfam" id="PF20143">
    <property type="entry name" value="NAD_kinase_C"/>
    <property type="match status" value="1"/>
</dbReference>
<dbReference type="Gene3D" id="3.40.50.10330">
    <property type="entry name" value="Probable inorganic polyphosphate/atp-NAD kinase, domain 1"/>
    <property type="match status" value="1"/>
</dbReference>
<dbReference type="GO" id="GO:0019674">
    <property type="term" value="P:NAD+ metabolic process"/>
    <property type="evidence" value="ECO:0007669"/>
    <property type="project" value="InterPro"/>
</dbReference>
<dbReference type="PANTHER" id="PTHR20275:SF0">
    <property type="entry name" value="NAD KINASE"/>
    <property type="match status" value="1"/>
</dbReference>
<protein>
    <recommendedName>
        <fullName evidence="9">ATP-NAD kinase</fullName>
    </recommendedName>
</protein>
<dbReference type="HAMAP" id="MF_00361">
    <property type="entry name" value="NAD_kinase"/>
    <property type="match status" value="1"/>
</dbReference>
<feature type="compositionally biased region" description="Acidic residues" evidence="6">
    <location>
        <begin position="501"/>
        <end position="513"/>
    </location>
</feature>
<dbReference type="EMBL" id="CP059268">
    <property type="protein sequence ID" value="QLQ79117.1"/>
    <property type="molecule type" value="Genomic_DNA"/>
</dbReference>
<dbReference type="InterPro" id="IPR017437">
    <property type="entry name" value="ATP-NAD_kinase_PpnK-typ_C"/>
</dbReference>
<feature type="compositionally biased region" description="Basic and acidic residues" evidence="6">
    <location>
        <begin position="484"/>
        <end position="494"/>
    </location>
</feature>
<evidence type="ECO:0000313" key="8">
    <source>
        <dbReference type="Proteomes" id="UP000510647"/>
    </source>
</evidence>
<proteinExistence type="inferred from homology"/>
<dbReference type="AlphaFoldDB" id="A0A7H9HR23"/>
<dbReference type="InterPro" id="IPR017438">
    <property type="entry name" value="ATP-NAD_kinase_N"/>
</dbReference>
<keyword evidence="2" id="KW-0808">Transferase</keyword>
<keyword evidence="8" id="KW-1185">Reference proteome</keyword>
<dbReference type="Pfam" id="PF01513">
    <property type="entry name" value="NAD_kinase"/>
    <property type="match status" value="1"/>
</dbReference>
<accession>A0A7H9HR23</accession>
<feature type="region of interest" description="Disordered" evidence="6">
    <location>
        <begin position="484"/>
        <end position="538"/>
    </location>
</feature>
<dbReference type="Proteomes" id="UP000510647">
    <property type="component" value="Chromosome 2"/>
</dbReference>
<dbReference type="InterPro" id="IPR002504">
    <property type="entry name" value="NADK"/>
</dbReference>
<sequence>MAIPNSTQECIDRIRETCDEVAKANNKESKEMHSSLKPERRNSTTHRSDPALGCKELTVIEDDREDGTEHIKDLNAAKAMIRRLSGDTHPPKVLVTKSHFQLSSTAYGVRMLSKDLSNTKVELKVENLMIVTKKHDLSLLYLTRELVEWLMIHFPKITVYVGEDLKNSGKFGAEDICRDSKCDQRRIRYWNSKYVQDHDNFFDLVLTLGGDGTVLFVSSLFQKHVPPVLSFSLGSLGFLTNYQFEYFKDDLPAVLNSRIKTNLRMRLDCKAYRRRPPVTDPATGKKICVTELVAQHQVLNELTIDRGPSPFICMLELYGDNSLLTVAQADGVIIATPTGSTAYSLSAGGPLVYPSVNAIMVTPICPHTLSFRPILLPDSMTLKVRVSLKSRATAWAAFDGKGRLELRKGDFITIQASPYSFPTVESHPTEFIDSISRTLNWNVREQQRSFTHMLSRKNQEKYASDAGNAECEEEDIEEVVIDRSKSRPHFKLEDDTLNAAEDSETDEIEDDLGPETTTPKTKTMPKDQNRLPQANFTL</sequence>
<organism evidence="7 8">
    <name type="scientific">Torulaspora globosa</name>
    <dbReference type="NCBI Taxonomy" id="48254"/>
    <lineage>
        <taxon>Eukaryota</taxon>
        <taxon>Fungi</taxon>
        <taxon>Dikarya</taxon>
        <taxon>Ascomycota</taxon>
        <taxon>Saccharomycotina</taxon>
        <taxon>Saccharomycetes</taxon>
        <taxon>Saccharomycetales</taxon>
        <taxon>Saccharomycetaceae</taxon>
        <taxon>Torulaspora</taxon>
    </lineage>
</organism>
<evidence type="ECO:0000313" key="7">
    <source>
        <dbReference type="EMBL" id="QLQ79117.1"/>
    </source>
</evidence>
<dbReference type="InterPro" id="IPR016064">
    <property type="entry name" value="NAD/diacylglycerol_kinase_sf"/>
</dbReference>